<protein>
    <submittedName>
        <fullName evidence="1">Uncharacterized protein</fullName>
    </submittedName>
</protein>
<sequence>MSEDRKIIKHEGVKYYKKESQLYRLVPTGEDNVPADIKTKKSKLNLQPEILLDIFKFLNFVQLLAVQQTNFYFKNFIDKYGKELARKKFESLYFVLDFDFRFDGHIFVGLEHQPNDFQLSEQLEEKWKRAIEESIPMFLTWPEMEELETVVCDLGQDYFNEFHEMGLTVKPSEPF</sequence>
<dbReference type="Proteomes" id="UP001497535">
    <property type="component" value="Unassembled WGS sequence"/>
</dbReference>
<keyword evidence="2" id="KW-1185">Reference proteome</keyword>
<dbReference type="EMBL" id="CAVMJV010000084">
    <property type="protein sequence ID" value="CAK5090882.1"/>
    <property type="molecule type" value="Genomic_DNA"/>
</dbReference>
<accession>A0ACB1AH62</accession>
<organism evidence="1 2">
    <name type="scientific">Meloidogyne enterolobii</name>
    <name type="common">Root-knot nematode worm</name>
    <name type="synonym">Meloidogyne mayaguensis</name>
    <dbReference type="NCBI Taxonomy" id="390850"/>
    <lineage>
        <taxon>Eukaryota</taxon>
        <taxon>Metazoa</taxon>
        <taxon>Ecdysozoa</taxon>
        <taxon>Nematoda</taxon>
        <taxon>Chromadorea</taxon>
        <taxon>Rhabditida</taxon>
        <taxon>Tylenchina</taxon>
        <taxon>Tylenchomorpha</taxon>
        <taxon>Tylenchoidea</taxon>
        <taxon>Meloidogynidae</taxon>
        <taxon>Meloidogyninae</taxon>
        <taxon>Meloidogyne</taxon>
    </lineage>
</organism>
<evidence type="ECO:0000313" key="2">
    <source>
        <dbReference type="Proteomes" id="UP001497535"/>
    </source>
</evidence>
<reference evidence="1" key="1">
    <citation type="submission" date="2023-11" db="EMBL/GenBank/DDBJ databases">
        <authorList>
            <person name="Poullet M."/>
        </authorList>
    </citation>
    <scope>NUCLEOTIDE SEQUENCE</scope>
    <source>
        <strain evidence="1">E1834</strain>
    </source>
</reference>
<gene>
    <name evidence="1" type="ORF">MENTE1834_LOCUS38692</name>
</gene>
<comment type="caution">
    <text evidence="1">The sequence shown here is derived from an EMBL/GenBank/DDBJ whole genome shotgun (WGS) entry which is preliminary data.</text>
</comment>
<proteinExistence type="predicted"/>
<evidence type="ECO:0000313" key="1">
    <source>
        <dbReference type="EMBL" id="CAK5090882.1"/>
    </source>
</evidence>
<name>A0ACB1AH62_MELEN</name>